<organism evidence="2 3">
    <name type="scientific">Flavobacterium haoranii</name>
    <dbReference type="NCBI Taxonomy" id="683124"/>
    <lineage>
        <taxon>Bacteria</taxon>
        <taxon>Pseudomonadati</taxon>
        <taxon>Bacteroidota</taxon>
        <taxon>Flavobacteriia</taxon>
        <taxon>Flavobacteriales</taxon>
        <taxon>Flavobacteriaceae</taxon>
        <taxon>Flavobacterium</taxon>
    </lineage>
</organism>
<accession>A0A1M6CPT1</accession>
<keyword evidence="3" id="KW-1185">Reference proteome</keyword>
<dbReference type="Pfam" id="PF18911">
    <property type="entry name" value="PKD_4"/>
    <property type="match status" value="1"/>
</dbReference>
<dbReference type="Gene3D" id="2.60.40.10">
    <property type="entry name" value="Immunoglobulins"/>
    <property type="match status" value="1"/>
</dbReference>
<dbReference type="CDD" id="cd00146">
    <property type="entry name" value="PKD"/>
    <property type="match status" value="1"/>
</dbReference>
<dbReference type="InterPro" id="IPR045828">
    <property type="entry name" value="PKD_Bacteroidetes"/>
</dbReference>
<protein>
    <submittedName>
        <fullName evidence="2">Gliding motility-associated C-terminal domain-containing protein</fullName>
    </submittedName>
</protein>
<evidence type="ECO:0000313" key="2">
    <source>
        <dbReference type="EMBL" id="SHI63037.1"/>
    </source>
</evidence>
<reference evidence="2 3" key="1">
    <citation type="submission" date="2016-11" db="EMBL/GenBank/DDBJ databases">
        <authorList>
            <person name="Jaros S."/>
            <person name="Januszkiewicz K."/>
            <person name="Wedrychowicz H."/>
        </authorList>
    </citation>
    <scope>NUCLEOTIDE SEQUENCE [LARGE SCALE GENOMIC DNA]</scope>
    <source>
        <strain evidence="2 3">DSM 22807</strain>
    </source>
</reference>
<dbReference type="Pfam" id="PF13573">
    <property type="entry name" value="SprB"/>
    <property type="match status" value="4"/>
</dbReference>
<dbReference type="STRING" id="683124.SAMN05444337_0435"/>
<proteinExistence type="predicted"/>
<dbReference type="Gene3D" id="2.60.40.740">
    <property type="match status" value="1"/>
</dbReference>
<sequence length="1253" mass="133279">MVVVKLLLLRLTLIQINPISDQSLCNGDNTNTIQFSTNTTIGNTVFNWTNDNPNIGLSANGSGDIPSFVAINNTNSPITATISVTPTYTYNGISCNGNTEEIRITINPTAQVNPIADSTVCQNSSTTPIQFTTNNLTGITTYQWTNDNPNIGLPSNGSGDIPSFIATNTTSEPIVATITVTPFFTNSGISCNGNSETFTITVNPLAQVNQPINQIVCNGTNTNIIEFSTLNTLGITTYEWTNNTPSIGLSTNGTGDINAFTALNPTQNPITATITVTPTFTYNGISCIGNSIPFNITVNPSPEILFSLPNQTICSQENTSEVLLSSSSSNINFSWTATQPAGIEGVITSGTDSIPIQNLINLTNVPITVTYEAYASTNDLNACQGLAYFYSVTVNPKPNLINEDILLCSEQTYIFSPTNGVPNATIIVPSNTNYNWIITPNSNILGASNGSGSEINQTLTNTTATPQTITYIVTPETNGCLGNNFTLNFTVLPKPDVLFNIPNQTLCNGSTSSPIELYSTIPGNYTYIWNTTIPAGISGAISNGTGNIPIQTLQNNTNLPLTITYESYAIFDNLGSSCTGPVSTYEITVNPSFSASSTISNYNGYNISGFGGNNGFIELDIFGGSGSYSYNWTGPNGYVAVTENAYNLIAGDYMVTINDGICTPIILNFSLNQPDELLAINNNSALINVDCFGTATGTLGISITQESVPPYTFIVNNNGNAIQTITNSYSSTPTFNGLSAGIYDIQIIDANGNTKTISNLVISEPTELIATTTATQISCFGSNDASITLSIIGGTPPYNINWNNFATGNQLNNLGAGTYTATVTDAKGCVKLVQTTITDLPVFMLQPVVNQITCFGETDGSIDLGLIGGVAPVTVTWDDGSTAGLVRNNLSEGIYTAVVTDGMGCTIQRTFAITAPQVLIINGIVQNDIDCSSSNSGSINLIPSGGSPPYSYNWSNGATTEDLINITSGNYSVVVTDSRGCSVVGQYSVFRPQPLVVNLTQSQRVDCENGEVSNEFEAFVSGGVPPYQINWSNGTPSGQFNQFMTTTQNGLISVIVTDANSCSNTASYTISNPDIGNALFSQTSIGYTTLGDYAIEDPIQFTNLSTGTPIGYIWDFGDGIFSNEENPTHTYLIEGTYSVTLTATYELGCSNTYTVTINITKGYKLIVPNGFTANNDTINDNFGPAFEGLKSLQLSIYDSWGNLIFFEEGDNLAGWNGTINNIPAENGNYYYKLSASTFFGKKIEQNGAFVLLK</sequence>
<dbReference type="AlphaFoldDB" id="A0A1M6CPT1"/>
<name>A0A1M6CPT1_9FLAO</name>
<gene>
    <name evidence="2" type="ORF">SAMN05444337_0435</name>
</gene>
<evidence type="ECO:0000313" key="3">
    <source>
        <dbReference type="Proteomes" id="UP000184232"/>
    </source>
</evidence>
<dbReference type="SUPFAM" id="SSF49299">
    <property type="entry name" value="PKD domain"/>
    <property type="match status" value="1"/>
</dbReference>
<dbReference type="Pfam" id="PF19406">
    <property type="entry name" value="PKD_5"/>
    <property type="match status" value="2"/>
</dbReference>
<dbReference type="InterPro" id="IPR035986">
    <property type="entry name" value="PKD_dom_sf"/>
</dbReference>
<dbReference type="InterPro" id="IPR043504">
    <property type="entry name" value="Peptidase_S1_PA_chymotrypsin"/>
</dbReference>
<dbReference type="Gene3D" id="2.40.10.10">
    <property type="entry name" value="Trypsin-like serine proteases"/>
    <property type="match status" value="1"/>
</dbReference>
<dbReference type="Pfam" id="PF13585">
    <property type="entry name" value="CHU_C"/>
    <property type="match status" value="1"/>
</dbReference>
<dbReference type="PROSITE" id="PS50093">
    <property type="entry name" value="PKD"/>
    <property type="match status" value="1"/>
</dbReference>
<dbReference type="InterPro" id="IPR000601">
    <property type="entry name" value="PKD_dom"/>
</dbReference>
<dbReference type="InterPro" id="IPR022409">
    <property type="entry name" value="PKD/Chitinase_dom"/>
</dbReference>
<feature type="domain" description="PKD" evidence="1">
    <location>
        <begin position="1099"/>
        <end position="1157"/>
    </location>
</feature>
<dbReference type="SMART" id="SM00089">
    <property type="entry name" value="PKD"/>
    <property type="match status" value="1"/>
</dbReference>
<dbReference type="InterPro" id="IPR013783">
    <property type="entry name" value="Ig-like_fold"/>
</dbReference>
<dbReference type="Proteomes" id="UP000184232">
    <property type="component" value="Unassembled WGS sequence"/>
</dbReference>
<dbReference type="EMBL" id="FQZH01000001">
    <property type="protein sequence ID" value="SHI63037.1"/>
    <property type="molecule type" value="Genomic_DNA"/>
</dbReference>
<evidence type="ECO:0000259" key="1">
    <source>
        <dbReference type="PROSITE" id="PS50093"/>
    </source>
</evidence>
<dbReference type="InterPro" id="IPR025667">
    <property type="entry name" value="SprB_repeat"/>
</dbReference>
<dbReference type="NCBIfam" id="TIGR04131">
    <property type="entry name" value="Bac_Flav_CTERM"/>
    <property type="match status" value="1"/>
</dbReference>
<dbReference type="InterPro" id="IPR026341">
    <property type="entry name" value="T9SS_type_B"/>
</dbReference>